<organism evidence="11 12">
    <name type="scientific">Musa acuminata subsp. malaccensis</name>
    <name type="common">Wild banana</name>
    <name type="synonym">Musa malaccensis</name>
    <dbReference type="NCBI Taxonomy" id="214687"/>
    <lineage>
        <taxon>Eukaryota</taxon>
        <taxon>Viridiplantae</taxon>
        <taxon>Streptophyta</taxon>
        <taxon>Embryophyta</taxon>
        <taxon>Tracheophyta</taxon>
        <taxon>Spermatophyta</taxon>
        <taxon>Magnoliopsida</taxon>
        <taxon>Liliopsida</taxon>
        <taxon>Zingiberales</taxon>
        <taxon>Musaceae</taxon>
        <taxon>Musa</taxon>
    </lineage>
</organism>
<evidence type="ECO:0000313" key="10">
    <source>
        <dbReference type="EMBL" id="CAG1838842.1"/>
    </source>
</evidence>
<reference evidence="11" key="2">
    <citation type="submission" date="2021-05" db="UniProtKB">
        <authorList>
            <consortium name="EnsemblPlants"/>
        </authorList>
    </citation>
    <scope>IDENTIFICATION</scope>
    <source>
        <strain evidence="11">subsp. malaccensis</strain>
    </source>
</reference>
<dbReference type="GO" id="GO:0006974">
    <property type="term" value="P:DNA damage response"/>
    <property type="evidence" value="ECO:0007669"/>
    <property type="project" value="UniProtKB-KW"/>
</dbReference>
<dbReference type="PROSITE" id="PS50089">
    <property type="entry name" value="ZF_RING_2"/>
    <property type="match status" value="1"/>
</dbReference>
<evidence type="ECO:0000256" key="7">
    <source>
        <dbReference type="ARBA" id="ARBA00023242"/>
    </source>
</evidence>
<dbReference type="InterPro" id="IPR013083">
    <property type="entry name" value="Znf_RING/FYVE/PHD"/>
</dbReference>
<dbReference type="EC" id="2.3.2.27" evidence="3"/>
<dbReference type="PANTHER" id="PTHR23328">
    <property type="entry name" value="RING-TYPE DOMAIN-CONTAINING PROTEIN"/>
    <property type="match status" value="1"/>
</dbReference>
<keyword evidence="7" id="KW-0539">Nucleus</keyword>
<dbReference type="InterPro" id="IPR051657">
    <property type="entry name" value="RNF168/RNF169_E3_ubiq-ligase"/>
</dbReference>
<sequence>MLLWLVYAFDIKLETKTTVVDGGEKTFNKEGTLVETASSKGFPCIDRLREELSCTICLEICFEPSTCPCGHRQVPTCFCIKCSKCAANKCGNRCPKCREPIS</sequence>
<proteinExistence type="predicted"/>
<keyword evidence="8" id="KW-0479">Metal-binding</keyword>
<dbReference type="InterPro" id="IPR001841">
    <property type="entry name" value="Znf_RING"/>
</dbReference>
<name>A0A804J5M1_MUSAM</name>
<comment type="catalytic activity">
    <reaction evidence="1">
        <text>S-ubiquitinyl-[E2 ubiquitin-conjugating enzyme]-L-cysteine + [acceptor protein]-L-lysine = [E2 ubiquitin-conjugating enzyme]-L-cysteine + N(6)-ubiquitinyl-[acceptor protein]-L-lysine.</text>
        <dbReference type="EC" id="2.3.2.27"/>
    </reaction>
</comment>
<evidence type="ECO:0000256" key="6">
    <source>
        <dbReference type="ARBA" id="ARBA00022786"/>
    </source>
</evidence>
<dbReference type="AlphaFoldDB" id="A0A804J5M1"/>
<dbReference type="GO" id="GO:0005634">
    <property type="term" value="C:nucleus"/>
    <property type="evidence" value="ECO:0007669"/>
    <property type="project" value="UniProtKB-SubCell"/>
</dbReference>
<dbReference type="Gene3D" id="3.30.40.10">
    <property type="entry name" value="Zinc/RING finger domain, C3HC4 (zinc finger)"/>
    <property type="match status" value="1"/>
</dbReference>
<evidence type="ECO:0000259" key="9">
    <source>
        <dbReference type="PROSITE" id="PS50089"/>
    </source>
</evidence>
<evidence type="ECO:0000256" key="4">
    <source>
        <dbReference type="ARBA" id="ARBA00022679"/>
    </source>
</evidence>
<evidence type="ECO:0000256" key="5">
    <source>
        <dbReference type="ARBA" id="ARBA00022763"/>
    </source>
</evidence>
<accession>A0A804J5M1</accession>
<gene>
    <name evidence="10" type="ORF">GSMUA_270190.1</name>
</gene>
<dbReference type="EMBL" id="HG996470">
    <property type="protein sequence ID" value="CAG1838842.1"/>
    <property type="molecule type" value="Genomic_DNA"/>
</dbReference>
<evidence type="ECO:0000256" key="3">
    <source>
        <dbReference type="ARBA" id="ARBA00012483"/>
    </source>
</evidence>
<reference evidence="10" key="1">
    <citation type="submission" date="2021-03" db="EMBL/GenBank/DDBJ databases">
        <authorList>
            <consortium name="Genoscope - CEA"/>
            <person name="William W."/>
        </authorList>
    </citation>
    <scope>NUCLEOTIDE SEQUENCE</scope>
    <source>
        <strain evidence="10">Doubled-haploid Pahang</strain>
    </source>
</reference>
<keyword evidence="8" id="KW-0863">Zinc-finger</keyword>
<protein>
    <recommendedName>
        <fullName evidence="3">RING-type E3 ubiquitin transferase</fullName>
        <ecNumber evidence="3">2.3.2.27</ecNumber>
    </recommendedName>
</protein>
<keyword evidence="4" id="KW-0808">Transferase</keyword>
<dbReference type="SUPFAM" id="SSF57850">
    <property type="entry name" value="RING/U-box"/>
    <property type="match status" value="1"/>
</dbReference>
<dbReference type="PANTHER" id="PTHR23328:SF0">
    <property type="entry name" value="RING-TYPE DOMAIN-CONTAINING PROTEIN"/>
    <property type="match status" value="1"/>
</dbReference>
<dbReference type="GO" id="GO:0061630">
    <property type="term" value="F:ubiquitin protein ligase activity"/>
    <property type="evidence" value="ECO:0007669"/>
    <property type="project" value="UniProtKB-EC"/>
</dbReference>
<dbReference type="Proteomes" id="UP000012960">
    <property type="component" value="Unplaced"/>
</dbReference>
<evidence type="ECO:0000256" key="1">
    <source>
        <dbReference type="ARBA" id="ARBA00000900"/>
    </source>
</evidence>
<evidence type="ECO:0000256" key="2">
    <source>
        <dbReference type="ARBA" id="ARBA00004123"/>
    </source>
</evidence>
<dbReference type="Gramene" id="Ma05_t17730.1">
    <property type="protein sequence ID" value="Ma05_p17730.1"/>
    <property type="gene ID" value="Ma05_g17730"/>
</dbReference>
<keyword evidence="6" id="KW-0833">Ubl conjugation pathway</keyword>
<feature type="domain" description="RING-type" evidence="9">
    <location>
        <begin position="54"/>
        <end position="98"/>
    </location>
</feature>
<evidence type="ECO:0000256" key="8">
    <source>
        <dbReference type="PROSITE-ProRule" id="PRU00175"/>
    </source>
</evidence>
<dbReference type="InParanoid" id="A0A804J5M1"/>
<keyword evidence="8" id="KW-0862">Zinc</keyword>
<evidence type="ECO:0000313" key="11">
    <source>
        <dbReference type="EnsemblPlants" id="Ma05_p17730.1"/>
    </source>
</evidence>
<evidence type="ECO:0000313" key="12">
    <source>
        <dbReference type="Proteomes" id="UP000012960"/>
    </source>
</evidence>
<keyword evidence="5" id="KW-0227">DNA damage</keyword>
<comment type="subcellular location">
    <subcellularLocation>
        <location evidence="2">Nucleus</location>
    </subcellularLocation>
</comment>
<dbReference type="EnsemblPlants" id="Ma05_t17730.1">
    <property type="protein sequence ID" value="Ma05_p17730.1"/>
    <property type="gene ID" value="Ma05_g17730"/>
</dbReference>
<keyword evidence="12" id="KW-1185">Reference proteome</keyword>
<dbReference type="GO" id="GO:0008270">
    <property type="term" value="F:zinc ion binding"/>
    <property type="evidence" value="ECO:0007669"/>
    <property type="project" value="UniProtKB-KW"/>
</dbReference>